<dbReference type="AlphaFoldDB" id="A0A0B7C3M1"/>
<protein>
    <submittedName>
        <fullName evidence="1">Uncharacterized protein</fullName>
    </submittedName>
</protein>
<feature type="non-terminal residue" evidence="1">
    <location>
        <position position="1"/>
    </location>
</feature>
<proteinExistence type="predicted"/>
<name>A0A0B7C3M1_9EUPU</name>
<feature type="non-terminal residue" evidence="1">
    <location>
        <position position="69"/>
    </location>
</feature>
<organism evidence="1">
    <name type="scientific">Arion vulgaris</name>
    <dbReference type="NCBI Taxonomy" id="1028688"/>
    <lineage>
        <taxon>Eukaryota</taxon>
        <taxon>Metazoa</taxon>
        <taxon>Spiralia</taxon>
        <taxon>Lophotrochozoa</taxon>
        <taxon>Mollusca</taxon>
        <taxon>Gastropoda</taxon>
        <taxon>Heterobranchia</taxon>
        <taxon>Euthyneura</taxon>
        <taxon>Panpulmonata</taxon>
        <taxon>Eupulmonata</taxon>
        <taxon>Stylommatophora</taxon>
        <taxon>Helicina</taxon>
        <taxon>Arionoidea</taxon>
        <taxon>Arionidae</taxon>
        <taxon>Arion</taxon>
    </lineage>
</organism>
<dbReference type="EMBL" id="HACG01052911">
    <property type="protein sequence ID" value="CEK99782.1"/>
    <property type="molecule type" value="Transcribed_RNA"/>
</dbReference>
<accession>A0A0B7C3M1</accession>
<gene>
    <name evidence="1" type="primary">ORF222132</name>
</gene>
<reference evidence="1" key="1">
    <citation type="submission" date="2014-12" db="EMBL/GenBank/DDBJ databases">
        <title>Insight into the proteome of Arion vulgaris.</title>
        <authorList>
            <person name="Aradska J."/>
            <person name="Bulat T."/>
            <person name="Smidak R."/>
            <person name="Sarate P."/>
            <person name="Gangsoo J."/>
            <person name="Sialana F."/>
            <person name="Bilban M."/>
            <person name="Lubec G."/>
        </authorList>
    </citation>
    <scope>NUCLEOTIDE SEQUENCE</scope>
    <source>
        <tissue evidence="1">Skin</tissue>
    </source>
</reference>
<sequence>STLDDFQDVANVTDLNSILDTDFREFDFSWDFGVPKVDQDDVYDPGVIVKSEPGSPFSYNRLQISPDLF</sequence>
<evidence type="ECO:0000313" key="1">
    <source>
        <dbReference type="EMBL" id="CEK99782.1"/>
    </source>
</evidence>